<name>A0AA39LWY8_9BILA</name>
<keyword evidence="2" id="KW-1185">Reference proteome</keyword>
<evidence type="ECO:0000313" key="1">
    <source>
        <dbReference type="EMBL" id="KAK0413281.1"/>
    </source>
</evidence>
<gene>
    <name evidence="1" type="ORF">QR680_006709</name>
</gene>
<reference evidence="1" key="1">
    <citation type="submission" date="2023-06" db="EMBL/GenBank/DDBJ databases">
        <title>Genomic analysis of the entomopathogenic nematode Steinernema hermaphroditum.</title>
        <authorList>
            <person name="Schwarz E.M."/>
            <person name="Heppert J.K."/>
            <person name="Baniya A."/>
            <person name="Schwartz H.T."/>
            <person name="Tan C.-H."/>
            <person name="Antoshechkin I."/>
            <person name="Sternberg P.W."/>
            <person name="Goodrich-Blair H."/>
            <person name="Dillman A.R."/>
        </authorList>
    </citation>
    <scope>NUCLEOTIDE SEQUENCE</scope>
    <source>
        <strain evidence="1">PS9179</strain>
        <tissue evidence="1">Whole animal</tissue>
    </source>
</reference>
<dbReference type="AlphaFoldDB" id="A0AA39LWY8"/>
<evidence type="ECO:0000313" key="2">
    <source>
        <dbReference type="Proteomes" id="UP001175271"/>
    </source>
</evidence>
<dbReference type="EMBL" id="JAUCMV010000003">
    <property type="protein sequence ID" value="KAK0413281.1"/>
    <property type="molecule type" value="Genomic_DNA"/>
</dbReference>
<proteinExistence type="predicted"/>
<organism evidence="1 2">
    <name type="scientific">Steinernema hermaphroditum</name>
    <dbReference type="NCBI Taxonomy" id="289476"/>
    <lineage>
        <taxon>Eukaryota</taxon>
        <taxon>Metazoa</taxon>
        <taxon>Ecdysozoa</taxon>
        <taxon>Nematoda</taxon>
        <taxon>Chromadorea</taxon>
        <taxon>Rhabditida</taxon>
        <taxon>Tylenchina</taxon>
        <taxon>Panagrolaimomorpha</taxon>
        <taxon>Strongyloidoidea</taxon>
        <taxon>Steinernematidae</taxon>
        <taxon>Steinernema</taxon>
    </lineage>
</organism>
<comment type="caution">
    <text evidence="1">The sequence shown here is derived from an EMBL/GenBank/DDBJ whole genome shotgun (WGS) entry which is preliminary data.</text>
</comment>
<dbReference type="Proteomes" id="UP001175271">
    <property type="component" value="Unassembled WGS sequence"/>
</dbReference>
<protein>
    <submittedName>
        <fullName evidence="1">Uncharacterized protein</fullName>
    </submittedName>
</protein>
<accession>A0AA39LWY8</accession>
<sequence length="112" mass="13009">MNQLLFNFYDALFSVVDHHTLREAGKLTSNLGKVAQKYFENSHYRYVDFRQNVIRRVGMKKFCQSGVEDVTHSCQISIALVFTDLNPLGFRFTYPLVVETPPDTLTLFIQRT</sequence>